<dbReference type="EMBL" id="FOXF01000018">
    <property type="protein sequence ID" value="SFP36700.1"/>
    <property type="molecule type" value="Genomic_DNA"/>
</dbReference>
<dbReference type="Proteomes" id="UP000243745">
    <property type="component" value="Unassembled WGS sequence"/>
</dbReference>
<sequence length="375" mass="41597">MPDSHAILSASASHRWLMCPPSVRLCEQFPGDGASEYAAEGTEAHELCEFKLKTALGMDATDPTPELSRYSEEMDECSSGYASFVLELVNEAAKSCSDPKVLIEQRVDFSQWVPEGFGTADCIIVSDGTLRIVDYKHGLGVLVEAENNPQMKCYALGALEIFDVLYDIEKISMTIYQPRRENISTWEISRDELLQWAENTLKPIASLAFAGEGKFCAGEWCGFCKAKHACRARAEANLLLAKHDFKLPDLLEDIEIEVILSQVDELTAWANDIKEYALKQAIGGKEWHGWKLVEGRSVRKFTSEDKVIKAVCEAGFDPFEKKLIGITAMQKLLGKAKFDELLSGLIAKSKGKPTLVPESDKRPAVSSATLDFKEE</sequence>
<dbReference type="RefSeq" id="WP_093141887.1">
    <property type="nucleotide sequence ID" value="NZ_FOXF01000018.1"/>
</dbReference>
<dbReference type="OrthoDB" id="9766061at2"/>
<dbReference type="InterPro" id="IPR011604">
    <property type="entry name" value="PDDEXK-like_dom_sf"/>
</dbReference>
<name>A0A662ZIZ8_9GAMM</name>
<dbReference type="InterPro" id="IPR021229">
    <property type="entry name" value="DUF2800"/>
</dbReference>
<dbReference type="AlphaFoldDB" id="A0A662ZIZ8"/>
<dbReference type="EMBL" id="FOXF01000042">
    <property type="protein sequence ID" value="SFP60388.1"/>
    <property type="molecule type" value="Genomic_DNA"/>
</dbReference>
<evidence type="ECO:0000313" key="3">
    <source>
        <dbReference type="EMBL" id="SFP60388.1"/>
    </source>
</evidence>
<reference evidence="3 4" key="1">
    <citation type="submission" date="2016-10" db="EMBL/GenBank/DDBJ databases">
        <authorList>
            <person name="Varghese N."/>
            <person name="Submissions S."/>
        </authorList>
    </citation>
    <scope>NUCLEOTIDE SEQUENCE [LARGE SCALE GENOMIC DNA]</scope>
    <source>
        <strain evidence="3 4">DSM 1361</strain>
    </source>
</reference>
<dbReference type="Gene3D" id="3.90.320.10">
    <property type="match status" value="1"/>
</dbReference>
<keyword evidence="4" id="KW-1185">Reference proteome</keyword>
<proteinExistence type="predicted"/>
<dbReference type="Pfam" id="PF10926">
    <property type="entry name" value="DUF2800"/>
    <property type="match status" value="1"/>
</dbReference>
<evidence type="ECO:0008006" key="5">
    <source>
        <dbReference type="Google" id="ProtNLM"/>
    </source>
</evidence>
<feature type="region of interest" description="Disordered" evidence="1">
    <location>
        <begin position="351"/>
        <end position="375"/>
    </location>
</feature>
<accession>A0A662ZIZ8</accession>
<gene>
    <name evidence="2" type="ORF">SAMN02910344_01198</name>
    <name evidence="3" type="ORF">SAMN02910344_01842</name>
</gene>
<evidence type="ECO:0000313" key="2">
    <source>
        <dbReference type="EMBL" id="SFP36700.1"/>
    </source>
</evidence>
<evidence type="ECO:0000313" key="4">
    <source>
        <dbReference type="Proteomes" id="UP000243745"/>
    </source>
</evidence>
<protein>
    <recommendedName>
        <fullName evidence="5">DUF2800 domain-containing protein</fullName>
    </recommendedName>
</protein>
<evidence type="ECO:0000256" key="1">
    <source>
        <dbReference type="SAM" id="MobiDB-lite"/>
    </source>
</evidence>
<organism evidence="3 4">
    <name type="scientific">Ruminobacter amylophilus</name>
    <dbReference type="NCBI Taxonomy" id="867"/>
    <lineage>
        <taxon>Bacteria</taxon>
        <taxon>Pseudomonadati</taxon>
        <taxon>Pseudomonadota</taxon>
        <taxon>Gammaproteobacteria</taxon>
        <taxon>Aeromonadales</taxon>
        <taxon>Succinivibrionaceae</taxon>
        <taxon>Ruminobacter</taxon>
    </lineage>
</organism>